<organism evidence="7">
    <name type="scientific">Perkinsus marinus (strain ATCC 50983 / TXsc)</name>
    <dbReference type="NCBI Taxonomy" id="423536"/>
    <lineage>
        <taxon>Eukaryota</taxon>
        <taxon>Sar</taxon>
        <taxon>Alveolata</taxon>
        <taxon>Perkinsozoa</taxon>
        <taxon>Perkinsea</taxon>
        <taxon>Perkinsida</taxon>
        <taxon>Perkinsidae</taxon>
        <taxon>Perkinsus</taxon>
    </lineage>
</organism>
<dbReference type="InterPro" id="IPR038765">
    <property type="entry name" value="Papain-like_cys_pep_sf"/>
</dbReference>
<dbReference type="GO" id="GO:0000338">
    <property type="term" value="P:protein deneddylation"/>
    <property type="evidence" value="ECO:0007669"/>
    <property type="project" value="TreeGrafter"/>
</dbReference>
<evidence type="ECO:0000256" key="2">
    <source>
        <dbReference type="ARBA" id="ARBA00022670"/>
    </source>
</evidence>
<evidence type="ECO:0000313" key="7">
    <source>
        <dbReference type="Proteomes" id="UP000007800"/>
    </source>
</evidence>
<dbReference type="InParanoid" id="C5KIX7"/>
<accession>C5KIX7</accession>
<gene>
    <name evidence="6" type="ORF">Pmar_PMAR016238</name>
</gene>
<dbReference type="InterPro" id="IPR044613">
    <property type="entry name" value="Nep1/2-like"/>
</dbReference>
<evidence type="ECO:0000256" key="3">
    <source>
        <dbReference type="ARBA" id="ARBA00022801"/>
    </source>
</evidence>
<dbReference type="AlphaFoldDB" id="C5KIX7"/>
<evidence type="ECO:0000313" key="6">
    <source>
        <dbReference type="EMBL" id="EER15553.1"/>
    </source>
</evidence>
<dbReference type="Pfam" id="PF02902">
    <property type="entry name" value="Peptidase_C48"/>
    <property type="match status" value="1"/>
</dbReference>
<evidence type="ECO:0000256" key="1">
    <source>
        <dbReference type="ARBA" id="ARBA00005234"/>
    </source>
</evidence>
<dbReference type="OrthoDB" id="5065855at2759"/>
<dbReference type="GO" id="GO:0006508">
    <property type="term" value="P:proteolysis"/>
    <property type="evidence" value="ECO:0007669"/>
    <property type="project" value="UniProtKB-KW"/>
</dbReference>
<dbReference type="InterPro" id="IPR003653">
    <property type="entry name" value="Peptidase_C48_C"/>
</dbReference>
<keyword evidence="3" id="KW-0378">Hydrolase</keyword>
<dbReference type="Gene3D" id="3.40.395.10">
    <property type="entry name" value="Adenoviral Proteinase, Chain A"/>
    <property type="match status" value="1"/>
</dbReference>
<proteinExistence type="inferred from homology"/>
<dbReference type="GO" id="GO:0019784">
    <property type="term" value="F:deNEDDylase activity"/>
    <property type="evidence" value="ECO:0007669"/>
    <property type="project" value="InterPro"/>
</dbReference>
<dbReference type="PANTHER" id="PTHR46468:SF1">
    <property type="entry name" value="SENTRIN-SPECIFIC PROTEASE 8"/>
    <property type="match status" value="1"/>
</dbReference>
<evidence type="ECO:0000256" key="4">
    <source>
        <dbReference type="ARBA" id="ARBA00022807"/>
    </source>
</evidence>
<dbReference type="PANTHER" id="PTHR46468">
    <property type="entry name" value="SENTRIN-SPECIFIC PROTEASE 8"/>
    <property type="match status" value="1"/>
</dbReference>
<dbReference type="EMBL" id="GG673421">
    <property type="protein sequence ID" value="EER15553.1"/>
    <property type="molecule type" value="Genomic_DNA"/>
</dbReference>
<sequence>MVETSIVSWSTGRLLHSDAILFHEGRWLNDMCILYYFDVILNEKYSKHSGWDQVLLLDPCTAFAIRFEEDEDDLAQLIDGLKLAQRRCLIVPINDSDDPTLPCGGSHWSLLVLSRTAPLKPWAGVYYDSAPGREMPGWVNSVGRKLTGVGDIKTTVGECSKQTNCSDCGMYVLEFAERVLRMFLDDDEMSLLDITTNLISALRRSVLASIRKNDRVFL</sequence>
<protein>
    <submittedName>
        <fullName evidence="6">Sentrin-specific protease, putative</fullName>
    </submittedName>
</protein>
<dbReference type="Proteomes" id="UP000007800">
    <property type="component" value="Unassembled WGS sequence"/>
</dbReference>
<comment type="similarity">
    <text evidence="1">Belongs to the peptidase C48 family.</text>
</comment>
<dbReference type="GeneID" id="9046345"/>
<dbReference type="PROSITE" id="PS50600">
    <property type="entry name" value="ULP_PROTEASE"/>
    <property type="match status" value="1"/>
</dbReference>
<dbReference type="SUPFAM" id="SSF54001">
    <property type="entry name" value="Cysteine proteinases"/>
    <property type="match status" value="1"/>
</dbReference>
<dbReference type="OMA" id="GFYFEYL"/>
<keyword evidence="4" id="KW-0788">Thiol protease</keyword>
<name>C5KIX7_PERM5</name>
<evidence type="ECO:0000259" key="5">
    <source>
        <dbReference type="PROSITE" id="PS50600"/>
    </source>
</evidence>
<dbReference type="GO" id="GO:0008234">
    <property type="term" value="F:cysteine-type peptidase activity"/>
    <property type="evidence" value="ECO:0007669"/>
    <property type="project" value="UniProtKB-KW"/>
</dbReference>
<reference evidence="6 7" key="1">
    <citation type="submission" date="2008-07" db="EMBL/GenBank/DDBJ databases">
        <authorList>
            <person name="El-Sayed N."/>
            <person name="Caler E."/>
            <person name="Inman J."/>
            <person name="Amedeo P."/>
            <person name="Hass B."/>
            <person name="Wortman J."/>
        </authorList>
    </citation>
    <scope>NUCLEOTIDE SEQUENCE [LARGE SCALE GENOMIC DNA]</scope>
    <source>
        <strain evidence="7">ATCC 50983 / TXsc</strain>
    </source>
</reference>
<keyword evidence="2 6" id="KW-0645">Protease</keyword>
<keyword evidence="7" id="KW-1185">Reference proteome</keyword>
<feature type="domain" description="Ubiquitin-like protease family profile" evidence="5">
    <location>
        <begin position="1"/>
        <end position="179"/>
    </location>
</feature>
<dbReference type="RefSeq" id="XP_002783757.1">
    <property type="nucleotide sequence ID" value="XM_002783711.1"/>
</dbReference>